<dbReference type="SUPFAM" id="SSF47473">
    <property type="entry name" value="EF-hand"/>
    <property type="match status" value="1"/>
</dbReference>
<evidence type="ECO:0000313" key="4">
    <source>
        <dbReference type="Proteomes" id="UP000694415"/>
    </source>
</evidence>
<dbReference type="PANTHER" id="PTHR15717">
    <property type="entry name" value="PROTEIN KIAA0494"/>
    <property type="match status" value="1"/>
</dbReference>
<dbReference type="InterPro" id="IPR042352">
    <property type="entry name" value="EFCAB14"/>
</dbReference>
<proteinExistence type="predicted"/>
<feature type="compositionally biased region" description="Basic and acidic residues" evidence="1">
    <location>
        <begin position="247"/>
        <end position="270"/>
    </location>
</feature>
<dbReference type="Gene3D" id="1.10.238.10">
    <property type="entry name" value="EF-hand"/>
    <property type="match status" value="1"/>
</dbReference>
<dbReference type="GeneTree" id="ENSGT00390000011196"/>
<dbReference type="InterPro" id="IPR011992">
    <property type="entry name" value="EF-hand-dom_pair"/>
</dbReference>
<feature type="region of interest" description="Disordered" evidence="1">
    <location>
        <begin position="226"/>
        <end position="332"/>
    </location>
</feature>
<name>A0A8C6HCC6_MUSSI</name>
<sequence>MKKRKELNALIGLAGDNRRKKTKQGSGSHRLLRTEPPDSDSESSTEEEEFGAIGNRSRFVKGDYVRCCKICCPLCAFVILAACVVASVGLVWMQMALKEDLDVLKEKFRTMESNQKSSFQEIPKLNEELLSKQKQLEKIESGELGLNRVWINITEMNKQISLLSSAVNHLKASVKSAADLLSLPSTVEGLQKSVASIGNTLNSVHLAVEVIQKTVDEHRTTLGLLQGSMENNGSNQILPSPSPPSELDNKSHSESAKQMENRAATLKRESLVTNGSDTVQAQSMKKEDNSNSQVSELREKLQLISALTNKPESNRPPETTDEEQVQNFTSDPSALPEFSQLLRNQIETQVKPLSLPGISSIKDLQDLFHKTGQDVDGMLTYQELWNSLGSAMPRPESLRAFDSNGDGRYSFLELRVALGI</sequence>
<feature type="transmembrane region" description="Helical" evidence="2">
    <location>
        <begin position="70"/>
        <end position="93"/>
    </location>
</feature>
<keyword evidence="2" id="KW-0472">Membrane</keyword>
<feature type="compositionally biased region" description="Polar residues" evidence="1">
    <location>
        <begin position="271"/>
        <end position="283"/>
    </location>
</feature>
<feature type="compositionally biased region" description="Polar residues" evidence="1">
    <location>
        <begin position="228"/>
        <end position="239"/>
    </location>
</feature>
<feature type="region of interest" description="Disordered" evidence="1">
    <location>
        <begin position="1"/>
        <end position="48"/>
    </location>
</feature>
<accession>A0A8C6HCC6</accession>
<reference evidence="3" key="2">
    <citation type="submission" date="2025-09" db="UniProtKB">
        <authorList>
            <consortium name="Ensembl"/>
        </authorList>
    </citation>
    <scope>IDENTIFICATION</scope>
</reference>
<evidence type="ECO:0000256" key="2">
    <source>
        <dbReference type="SAM" id="Phobius"/>
    </source>
</evidence>
<evidence type="ECO:0000313" key="3">
    <source>
        <dbReference type="Ensembl" id="ENSMSIP00000018355.1"/>
    </source>
</evidence>
<protein>
    <submittedName>
        <fullName evidence="3">EF-hand calcium binding domain 14</fullName>
    </submittedName>
</protein>
<keyword evidence="4" id="KW-1185">Reference proteome</keyword>
<keyword evidence="2" id="KW-0812">Transmembrane</keyword>
<reference evidence="3" key="1">
    <citation type="submission" date="2025-08" db="UniProtKB">
        <authorList>
            <consortium name="Ensembl"/>
        </authorList>
    </citation>
    <scope>IDENTIFICATION</scope>
</reference>
<dbReference type="Ensembl" id="ENSMSIT00000023188.1">
    <property type="protein sequence ID" value="ENSMSIP00000018355.1"/>
    <property type="gene ID" value="ENSMSIG00000015293.1"/>
</dbReference>
<dbReference type="PANTHER" id="PTHR15717:SF2">
    <property type="entry name" value="EF-HAND CALCIUM-BINDING DOMAIN-CONTAINING PROTEIN 14"/>
    <property type="match status" value="1"/>
</dbReference>
<dbReference type="Proteomes" id="UP000694415">
    <property type="component" value="Unplaced"/>
</dbReference>
<organism evidence="3 4">
    <name type="scientific">Mus spicilegus</name>
    <name type="common">Mound-building mouse</name>
    <dbReference type="NCBI Taxonomy" id="10103"/>
    <lineage>
        <taxon>Eukaryota</taxon>
        <taxon>Metazoa</taxon>
        <taxon>Chordata</taxon>
        <taxon>Craniata</taxon>
        <taxon>Vertebrata</taxon>
        <taxon>Euteleostomi</taxon>
        <taxon>Mammalia</taxon>
        <taxon>Eutheria</taxon>
        <taxon>Euarchontoglires</taxon>
        <taxon>Glires</taxon>
        <taxon>Rodentia</taxon>
        <taxon>Myomorpha</taxon>
        <taxon>Muroidea</taxon>
        <taxon>Muridae</taxon>
        <taxon>Murinae</taxon>
        <taxon>Mus</taxon>
        <taxon>Mus</taxon>
    </lineage>
</organism>
<dbReference type="AlphaFoldDB" id="A0A8C6HCC6"/>
<feature type="compositionally biased region" description="Acidic residues" evidence="1">
    <location>
        <begin position="37"/>
        <end position="48"/>
    </location>
</feature>
<evidence type="ECO:0000256" key="1">
    <source>
        <dbReference type="SAM" id="MobiDB-lite"/>
    </source>
</evidence>
<keyword evidence="2" id="KW-1133">Transmembrane helix</keyword>